<evidence type="ECO:0000256" key="2">
    <source>
        <dbReference type="ARBA" id="ARBA00022676"/>
    </source>
</evidence>
<name>A0A835EUY0_9POAL</name>
<dbReference type="AlphaFoldDB" id="A0A835EUY0"/>
<keyword evidence="8" id="KW-0464">Manganese</keyword>
<evidence type="ECO:0000256" key="5">
    <source>
        <dbReference type="ARBA" id="ARBA00022723"/>
    </source>
</evidence>
<dbReference type="GO" id="GO:0046872">
    <property type="term" value="F:metal ion binding"/>
    <property type="evidence" value="ECO:0007669"/>
    <property type="project" value="UniProtKB-KW"/>
</dbReference>
<keyword evidence="3" id="KW-0808">Transferase</keyword>
<evidence type="ECO:0000256" key="4">
    <source>
        <dbReference type="ARBA" id="ARBA00022692"/>
    </source>
</evidence>
<feature type="compositionally biased region" description="Acidic residues" evidence="12">
    <location>
        <begin position="84"/>
        <end position="98"/>
    </location>
</feature>
<keyword evidence="4" id="KW-0812">Transmembrane</keyword>
<dbReference type="CDD" id="cd02537">
    <property type="entry name" value="GT8_Glycogenin"/>
    <property type="match status" value="1"/>
</dbReference>
<keyword evidence="7" id="KW-0472">Membrane</keyword>
<gene>
    <name evidence="13" type="ORF">HU200_026161</name>
</gene>
<dbReference type="EMBL" id="JACEFO010001719">
    <property type="protein sequence ID" value="KAF8717050.1"/>
    <property type="molecule type" value="Genomic_DNA"/>
</dbReference>
<comment type="subcellular location">
    <subcellularLocation>
        <location evidence="1">Golgi apparatus membrane</location>
        <topology evidence="1">Single-pass type II membrane protein</topology>
    </subcellularLocation>
</comment>
<evidence type="ECO:0000256" key="7">
    <source>
        <dbReference type="ARBA" id="ARBA00023136"/>
    </source>
</evidence>
<evidence type="ECO:0000256" key="8">
    <source>
        <dbReference type="ARBA" id="ARBA00023211"/>
    </source>
</evidence>
<keyword evidence="2" id="KW-0328">Glycosyltransferase</keyword>
<keyword evidence="14" id="KW-1185">Reference proteome</keyword>
<evidence type="ECO:0000256" key="1">
    <source>
        <dbReference type="ARBA" id="ARBA00004323"/>
    </source>
</evidence>
<proteinExistence type="inferred from homology"/>
<dbReference type="GO" id="GO:0000139">
    <property type="term" value="C:Golgi membrane"/>
    <property type="evidence" value="ECO:0007669"/>
    <property type="project" value="UniProtKB-SubCell"/>
</dbReference>
<dbReference type="EC" id="2.4.1.-" evidence="11"/>
<evidence type="ECO:0000256" key="11">
    <source>
        <dbReference type="RuleBase" id="RU362027"/>
    </source>
</evidence>
<evidence type="ECO:0000256" key="10">
    <source>
        <dbReference type="ARBA" id="ARBA00038162"/>
    </source>
</evidence>
<dbReference type="Proteomes" id="UP000636709">
    <property type="component" value="Unassembled WGS sequence"/>
</dbReference>
<keyword evidence="9" id="KW-0961">Cell wall biogenesis/degradation</keyword>
<organism evidence="13 14">
    <name type="scientific">Digitaria exilis</name>
    <dbReference type="NCBI Taxonomy" id="1010633"/>
    <lineage>
        <taxon>Eukaryota</taxon>
        <taxon>Viridiplantae</taxon>
        <taxon>Streptophyta</taxon>
        <taxon>Embryophyta</taxon>
        <taxon>Tracheophyta</taxon>
        <taxon>Spermatophyta</taxon>
        <taxon>Magnoliopsida</taxon>
        <taxon>Liliopsida</taxon>
        <taxon>Poales</taxon>
        <taxon>Poaceae</taxon>
        <taxon>PACMAD clade</taxon>
        <taxon>Panicoideae</taxon>
        <taxon>Panicodae</taxon>
        <taxon>Paniceae</taxon>
        <taxon>Anthephorinae</taxon>
        <taxon>Digitaria</taxon>
    </lineage>
</organism>
<keyword evidence="6" id="KW-1133">Transmembrane helix</keyword>
<dbReference type="InterPro" id="IPR050587">
    <property type="entry name" value="GNT1/Glycosyltrans_8"/>
</dbReference>
<evidence type="ECO:0000256" key="6">
    <source>
        <dbReference type="ARBA" id="ARBA00022989"/>
    </source>
</evidence>
<feature type="region of interest" description="Disordered" evidence="12">
    <location>
        <begin position="53"/>
        <end position="105"/>
    </location>
</feature>
<comment type="caution">
    <text evidence="13">The sequence shown here is derived from an EMBL/GenBank/DDBJ whole genome shotgun (WGS) entry which is preliminary data.</text>
</comment>
<keyword evidence="5" id="KW-0479">Metal-binding</keyword>
<accession>A0A835EUY0</accession>
<evidence type="ECO:0000313" key="14">
    <source>
        <dbReference type="Proteomes" id="UP000636709"/>
    </source>
</evidence>
<dbReference type="GO" id="GO:0071555">
    <property type="term" value="P:cell wall organization"/>
    <property type="evidence" value="ECO:0007669"/>
    <property type="project" value="UniProtKB-KW"/>
</dbReference>
<dbReference type="InterPro" id="IPR002495">
    <property type="entry name" value="Glyco_trans_8"/>
</dbReference>
<dbReference type="Gene3D" id="3.90.550.10">
    <property type="entry name" value="Spore Coat Polysaccharide Biosynthesis Protein SpsA, Chain A"/>
    <property type="match status" value="1"/>
</dbReference>
<dbReference type="InterPro" id="IPR029044">
    <property type="entry name" value="Nucleotide-diphossugar_trans"/>
</dbReference>
<dbReference type="Pfam" id="PF01501">
    <property type="entry name" value="Glyco_transf_8"/>
    <property type="match status" value="1"/>
</dbReference>
<protein>
    <recommendedName>
        <fullName evidence="11">Hexosyltransferase</fullName>
        <ecNumber evidence="11">2.4.1.-</ecNumber>
    </recommendedName>
</protein>
<dbReference type="GO" id="GO:0016757">
    <property type="term" value="F:glycosyltransferase activity"/>
    <property type="evidence" value="ECO:0007669"/>
    <property type="project" value="UniProtKB-KW"/>
</dbReference>
<dbReference type="PANTHER" id="PTHR11183">
    <property type="entry name" value="GLYCOGENIN SUBFAMILY MEMBER"/>
    <property type="match status" value="1"/>
</dbReference>
<comment type="similarity">
    <text evidence="10">Belongs to the glycosyltransferase 8 family. Glycogenin subfamily.</text>
</comment>
<evidence type="ECO:0000313" key="13">
    <source>
        <dbReference type="EMBL" id="KAF8717050.1"/>
    </source>
</evidence>
<sequence>MSGGVRKKGGINKLLVILVFFACGIVALLARGNGCCVVVQVALLPGATPAPPLDAPSTSNHHAGDDLPTTSTGSALPPAQYPQEESEALAASEEEDEEHPARPYTEDTNWDIYWDSVARSLSSSSSSRNDNGSGVIRVGLLNFNSSEVARWRSMLHAADVRAVSLAPAADNITWESLYPNWIDENGNKSSCPSFPDPDRLHDYDLVAVKLPCRRQGWSRDVRRLHLQLSAAKLALHGNSSSSSSSSSSVPNKAAGMVLILSESMCLPLPNLFPCKHLLSRHAHAWLYRPDVGYLHHRLSLPIGSCQFAVATSLPLPSPRQQQPGVARPPRRSGIGSRQAYATVLHSADAYVCGAIALAKSIRMSGSTRDLVALVDEQNVGAEHRAALVTAGWEVRPSPRIRNPRAAKDTYNEWNYSKFRLWQLTDYDKVVFLDADLLVLRSMDFLFEEAFELSATVNSGVRFNSGVMVLEPCNCTFELLMSGINDIASYNGGDQGYLNEVFTWWHRLPRRANFLKYVWNERDRETQARVLSADPAEVHAVHYLGMKPWLCYRDYDCNWDVEALRRFASDEAHARWWAVHDRIEPAELRDRFCALPESHMALLEKFRREAAAANASDGHWNRTITDPRRLIKDQNQH</sequence>
<dbReference type="FunFam" id="3.90.550.10:FF:000018">
    <property type="entry name" value="Hexosyltransferase"/>
    <property type="match status" value="1"/>
</dbReference>
<dbReference type="SUPFAM" id="SSF53448">
    <property type="entry name" value="Nucleotide-diphospho-sugar transferases"/>
    <property type="match status" value="1"/>
</dbReference>
<dbReference type="OrthoDB" id="2014201at2759"/>
<evidence type="ECO:0000256" key="3">
    <source>
        <dbReference type="ARBA" id="ARBA00022679"/>
    </source>
</evidence>
<evidence type="ECO:0000256" key="9">
    <source>
        <dbReference type="ARBA" id="ARBA00023316"/>
    </source>
</evidence>
<evidence type="ECO:0000256" key="12">
    <source>
        <dbReference type="SAM" id="MobiDB-lite"/>
    </source>
</evidence>
<reference evidence="13" key="1">
    <citation type="submission" date="2020-07" db="EMBL/GenBank/DDBJ databases">
        <title>Genome sequence and genetic diversity analysis of an under-domesticated orphan crop, white fonio (Digitaria exilis).</title>
        <authorList>
            <person name="Bennetzen J.L."/>
            <person name="Chen S."/>
            <person name="Ma X."/>
            <person name="Wang X."/>
            <person name="Yssel A.E.J."/>
            <person name="Chaluvadi S.R."/>
            <person name="Johnson M."/>
            <person name="Gangashetty P."/>
            <person name="Hamidou F."/>
            <person name="Sanogo M.D."/>
            <person name="Zwaenepoel A."/>
            <person name="Wallace J."/>
            <person name="Van De Peer Y."/>
            <person name="Van Deynze A."/>
        </authorList>
    </citation>
    <scope>NUCLEOTIDE SEQUENCE</scope>
    <source>
        <tissue evidence="13">Leaves</tissue>
    </source>
</reference>